<dbReference type="Pfam" id="PF00528">
    <property type="entry name" value="BPD_transp_1"/>
    <property type="match status" value="1"/>
</dbReference>
<dbReference type="Proteomes" id="UP000478417">
    <property type="component" value="Unassembled WGS sequence"/>
</dbReference>
<sequence>MKRPFSPYPLWTPFAFLAPFLVVFAVFLVYPLLQSVILSLEQTFGPQHKTFVYFHNFSQLLQDPLFFKALMNTAIFSGASVLVQMPLSLGLALFLNRPDIRGRAFFRLIFFSPSLVGAVFVGVMFGIIFGKRTGLLNIVLNRLIGFNLDFPWLQEYVMVSLILASLWMWTGFNMIYFLAALQNVDKDLEEASKIDGAGPWDRFIHVTLPAIRPVAGFVVLLSIIGSFQLFELPYLLLNNSAGVENKGLTIVMYLYQTGFETGDLGYASAIGWILAIILIGLAIIQRRLSRTEGI</sequence>
<dbReference type="AlphaFoldDB" id="A0A6B2M5Y5"/>
<comment type="subcellular location">
    <subcellularLocation>
        <location evidence="1 7">Cell membrane</location>
        <topology evidence="1 7">Multi-pass membrane protein</topology>
    </subcellularLocation>
</comment>
<dbReference type="GO" id="GO:0005886">
    <property type="term" value="C:plasma membrane"/>
    <property type="evidence" value="ECO:0007669"/>
    <property type="project" value="UniProtKB-SubCell"/>
</dbReference>
<evidence type="ECO:0000256" key="7">
    <source>
        <dbReference type="RuleBase" id="RU363032"/>
    </source>
</evidence>
<comment type="caution">
    <text evidence="9">The sequence shown here is derived from an EMBL/GenBank/DDBJ whole genome shotgun (WGS) entry which is preliminary data.</text>
</comment>
<dbReference type="GO" id="GO:0055085">
    <property type="term" value="P:transmembrane transport"/>
    <property type="evidence" value="ECO:0007669"/>
    <property type="project" value="InterPro"/>
</dbReference>
<dbReference type="CDD" id="cd06261">
    <property type="entry name" value="TM_PBP2"/>
    <property type="match status" value="1"/>
</dbReference>
<feature type="transmembrane region" description="Helical" evidence="7">
    <location>
        <begin position="210"/>
        <end position="230"/>
    </location>
</feature>
<dbReference type="PROSITE" id="PS50928">
    <property type="entry name" value="ABC_TM1"/>
    <property type="match status" value="1"/>
</dbReference>
<dbReference type="InterPro" id="IPR035906">
    <property type="entry name" value="MetI-like_sf"/>
</dbReference>
<feature type="transmembrane region" description="Helical" evidence="7">
    <location>
        <begin position="156"/>
        <end position="179"/>
    </location>
</feature>
<dbReference type="InterPro" id="IPR000515">
    <property type="entry name" value="MetI-like"/>
</dbReference>
<name>A0A6B2M5Y5_9BACT</name>
<dbReference type="RefSeq" id="WP_163966097.1">
    <property type="nucleotide sequence ID" value="NZ_JAAGNX010000003.1"/>
</dbReference>
<keyword evidence="3" id="KW-1003">Cell membrane</keyword>
<protein>
    <submittedName>
        <fullName evidence="9">Sugar ABC transporter permease</fullName>
    </submittedName>
</protein>
<keyword evidence="2 7" id="KW-0813">Transport</keyword>
<evidence type="ECO:0000256" key="6">
    <source>
        <dbReference type="ARBA" id="ARBA00023136"/>
    </source>
</evidence>
<feature type="transmembrane region" description="Helical" evidence="7">
    <location>
        <begin position="12"/>
        <end position="33"/>
    </location>
</feature>
<keyword evidence="5 7" id="KW-1133">Transmembrane helix</keyword>
<evidence type="ECO:0000256" key="4">
    <source>
        <dbReference type="ARBA" id="ARBA00022692"/>
    </source>
</evidence>
<comment type="similarity">
    <text evidence="7">Belongs to the binding-protein-dependent transport system permease family.</text>
</comment>
<dbReference type="EMBL" id="JAAGNX010000003">
    <property type="protein sequence ID" value="NDV63090.1"/>
    <property type="molecule type" value="Genomic_DNA"/>
</dbReference>
<keyword evidence="6 7" id="KW-0472">Membrane</keyword>
<reference evidence="9 10" key="1">
    <citation type="submission" date="2020-02" db="EMBL/GenBank/DDBJ databases">
        <title>Albibacoteraceae fam. nov., the first described family within the subdivision 4 Verrucomicrobia.</title>
        <authorList>
            <person name="Xi F."/>
        </authorList>
    </citation>
    <scope>NUCLEOTIDE SEQUENCE [LARGE SCALE GENOMIC DNA]</scope>
    <source>
        <strain evidence="9 10">CK1056</strain>
    </source>
</reference>
<dbReference type="SUPFAM" id="SSF161098">
    <property type="entry name" value="MetI-like"/>
    <property type="match status" value="1"/>
</dbReference>
<dbReference type="PANTHER" id="PTHR43227">
    <property type="entry name" value="BLL4140 PROTEIN"/>
    <property type="match status" value="1"/>
</dbReference>
<evidence type="ECO:0000259" key="8">
    <source>
        <dbReference type="PROSITE" id="PS50928"/>
    </source>
</evidence>
<evidence type="ECO:0000256" key="1">
    <source>
        <dbReference type="ARBA" id="ARBA00004651"/>
    </source>
</evidence>
<evidence type="ECO:0000313" key="10">
    <source>
        <dbReference type="Proteomes" id="UP000478417"/>
    </source>
</evidence>
<evidence type="ECO:0000256" key="3">
    <source>
        <dbReference type="ARBA" id="ARBA00022475"/>
    </source>
</evidence>
<evidence type="ECO:0000256" key="5">
    <source>
        <dbReference type="ARBA" id="ARBA00022989"/>
    </source>
</evidence>
<feature type="domain" description="ABC transmembrane type-1" evidence="8">
    <location>
        <begin position="70"/>
        <end position="285"/>
    </location>
</feature>
<evidence type="ECO:0000313" key="9">
    <source>
        <dbReference type="EMBL" id="NDV63090.1"/>
    </source>
</evidence>
<organism evidence="9 10">
    <name type="scientific">Oceanipulchritudo coccoides</name>
    <dbReference type="NCBI Taxonomy" id="2706888"/>
    <lineage>
        <taxon>Bacteria</taxon>
        <taxon>Pseudomonadati</taxon>
        <taxon>Verrucomicrobiota</taxon>
        <taxon>Opitutia</taxon>
        <taxon>Puniceicoccales</taxon>
        <taxon>Oceanipulchritudinaceae</taxon>
        <taxon>Oceanipulchritudo</taxon>
    </lineage>
</organism>
<proteinExistence type="inferred from homology"/>
<dbReference type="PANTHER" id="PTHR43227:SF7">
    <property type="entry name" value="ARABINOOLIGOSACCHARIDES TRANSPORT SYSTEM PERMEASE PROTEIN ARAP"/>
    <property type="match status" value="1"/>
</dbReference>
<gene>
    <name evidence="9" type="ORF">G0Q06_11550</name>
</gene>
<feature type="transmembrane region" description="Helical" evidence="7">
    <location>
        <begin position="264"/>
        <end position="284"/>
    </location>
</feature>
<evidence type="ECO:0000256" key="2">
    <source>
        <dbReference type="ARBA" id="ARBA00022448"/>
    </source>
</evidence>
<feature type="transmembrane region" description="Helical" evidence="7">
    <location>
        <begin position="74"/>
        <end position="96"/>
    </location>
</feature>
<keyword evidence="10" id="KW-1185">Reference proteome</keyword>
<dbReference type="InterPro" id="IPR050809">
    <property type="entry name" value="UgpAE/MalFG_permease"/>
</dbReference>
<feature type="transmembrane region" description="Helical" evidence="7">
    <location>
        <begin position="108"/>
        <end position="129"/>
    </location>
</feature>
<dbReference type="Gene3D" id="1.10.3720.10">
    <property type="entry name" value="MetI-like"/>
    <property type="match status" value="1"/>
</dbReference>
<accession>A0A6B2M5Y5</accession>
<keyword evidence="4 7" id="KW-0812">Transmembrane</keyword>